<gene>
    <name evidence="2" type="ORF">NOF55_23305</name>
</gene>
<dbReference type="InterPro" id="IPR036390">
    <property type="entry name" value="WH_DNA-bd_sf"/>
</dbReference>
<dbReference type="RefSeq" id="WP_306413535.1">
    <property type="nucleotide sequence ID" value="NZ_JANFPI010000016.1"/>
</dbReference>
<dbReference type="Gene3D" id="1.10.10.10">
    <property type="entry name" value="Winged helix-like DNA-binding domain superfamily/Winged helix DNA-binding domain"/>
    <property type="match status" value="1"/>
</dbReference>
<feature type="domain" description="HTH marR-type" evidence="1">
    <location>
        <begin position="47"/>
        <end position="145"/>
    </location>
</feature>
<name>A0AAE3N524_9HYPH</name>
<organism evidence="2 3">
    <name type="scientific">Ectorhizobium quercum</name>
    <dbReference type="NCBI Taxonomy" id="2965071"/>
    <lineage>
        <taxon>Bacteria</taxon>
        <taxon>Pseudomonadati</taxon>
        <taxon>Pseudomonadota</taxon>
        <taxon>Alphaproteobacteria</taxon>
        <taxon>Hyphomicrobiales</taxon>
        <taxon>Rhizobiaceae</taxon>
        <taxon>Ectorhizobium</taxon>
    </lineage>
</organism>
<evidence type="ECO:0000313" key="2">
    <source>
        <dbReference type="EMBL" id="MCX9000032.1"/>
    </source>
</evidence>
<dbReference type="InterPro" id="IPR036388">
    <property type="entry name" value="WH-like_DNA-bd_sf"/>
</dbReference>
<dbReference type="InterPro" id="IPR000835">
    <property type="entry name" value="HTH_MarR-typ"/>
</dbReference>
<sequence>MNVIAYMADCSETKGAQPSPAVTRAWVRLMRAQQLVLGAIEQDLKAAELPPLGWYDVLLELSRAEGGRLRPYEIEDRTLLAQHNLSRLLDRMDKAGLVQREVFADDGRGRWAIITDAGRAMQARMWNVYAGALQRHLGDKLDDAQADDLAELLAILSHNS</sequence>
<dbReference type="EMBL" id="JANFPI010000016">
    <property type="protein sequence ID" value="MCX9000032.1"/>
    <property type="molecule type" value="Genomic_DNA"/>
</dbReference>
<dbReference type="SMART" id="SM00347">
    <property type="entry name" value="HTH_MARR"/>
    <property type="match status" value="1"/>
</dbReference>
<evidence type="ECO:0000313" key="3">
    <source>
        <dbReference type="Proteomes" id="UP001208771"/>
    </source>
</evidence>
<dbReference type="Proteomes" id="UP001208771">
    <property type="component" value="Unassembled WGS sequence"/>
</dbReference>
<dbReference type="SUPFAM" id="SSF46785">
    <property type="entry name" value="Winged helix' DNA-binding domain"/>
    <property type="match status" value="1"/>
</dbReference>
<dbReference type="PANTHER" id="PTHR33164:SF104">
    <property type="entry name" value="TRANSCRIPTIONAL REGULATORY PROTEIN"/>
    <property type="match status" value="1"/>
</dbReference>
<evidence type="ECO:0000259" key="1">
    <source>
        <dbReference type="SMART" id="SM00347"/>
    </source>
</evidence>
<dbReference type="GO" id="GO:0006950">
    <property type="term" value="P:response to stress"/>
    <property type="evidence" value="ECO:0007669"/>
    <property type="project" value="TreeGrafter"/>
</dbReference>
<accession>A0AAE3N524</accession>
<dbReference type="PANTHER" id="PTHR33164">
    <property type="entry name" value="TRANSCRIPTIONAL REGULATOR, MARR FAMILY"/>
    <property type="match status" value="1"/>
</dbReference>
<dbReference type="AlphaFoldDB" id="A0AAE3N524"/>
<protein>
    <submittedName>
        <fullName evidence="2">MarR family winged helix-turn-helix transcriptional regulator</fullName>
    </submittedName>
</protein>
<keyword evidence="3" id="KW-1185">Reference proteome</keyword>
<reference evidence="2" key="1">
    <citation type="submission" date="2022-07" db="EMBL/GenBank/DDBJ databases">
        <title>Ectorhizobium quercum gen.nov., sp. nov.</title>
        <authorList>
            <person name="Ma T."/>
            <person name="Li Y."/>
        </authorList>
    </citation>
    <scope>NUCLEOTIDE SEQUENCE</scope>
    <source>
        <strain evidence="2">BDR2-2</strain>
    </source>
</reference>
<dbReference type="Pfam" id="PF12802">
    <property type="entry name" value="MarR_2"/>
    <property type="match status" value="1"/>
</dbReference>
<dbReference type="GO" id="GO:0003700">
    <property type="term" value="F:DNA-binding transcription factor activity"/>
    <property type="evidence" value="ECO:0007669"/>
    <property type="project" value="InterPro"/>
</dbReference>
<dbReference type="InterPro" id="IPR039422">
    <property type="entry name" value="MarR/SlyA-like"/>
</dbReference>
<comment type="caution">
    <text evidence="2">The sequence shown here is derived from an EMBL/GenBank/DDBJ whole genome shotgun (WGS) entry which is preliminary data.</text>
</comment>
<proteinExistence type="predicted"/>